<dbReference type="RefSeq" id="WP_204720741.1">
    <property type="nucleotide sequence ID" value="NZ_JACSNR010000005.1"/>
</dbReference>
<feature type="transmembrane region" description="Helical" evidence="6">
    <location>
        <begin position="532"/>
        <end position="555"/>
    </location>
</feature>
<feature type="transmembrane region" description="Helical" evidence="6">
    <location>
        <begin position="210"/>
        <end position="232"/>
    </location>
</feature>
<dbReference type="InterPro" id="IPR002797">
    <property type="entry name" value="Polysacc_synth"/>
</dbReference>
<feature type="transmembrane region" description="Helical" evidence="6">
    <location>
        <begin position="164"/>
        <end position="182"/>
    </location>
</feature>
<feature type="transmembrane region" description="Helical" evidence="6">
    <location>
        <begin position="91"/>
        <end position="111"/>
    </location>
</feature>
<feature type="transmembrane region" description="Helical" evidence="6">
    <location>
        <begin position="261"/>
        <end position="281"/>
    </location>
</feature>
<evidence type="ECO:0000313" key="8">
    <source>
        <dbReference type="Proteomes" id="UP000724149"/>
    </source>
</evidence>
<dbReference type="InterPro" id="IPR002528">
    <property type="entry name" value="MATE_fam"/>
</dbReference>
<dbReference type="PANTHER" id="PTHR30250:SF21">
    <property type="entry name" value="LIPID II FLIPPASE MURJ"/>
    <property type="match status" value="1"/>
</dbReference>
<name>A0ABS2GPG9_9FIRM</name>
<keyword evidence="5 6" id="KW-0472">Membrane</keyword>
<evidence type="ECO:0000256" key="5">
    <source>
        <dbReference type="ARBA" id="ARBA00023136"/>
    </source>
</evidence>
<protein>
    <submittedName>
        <fullName evidence="7">Polysaccharide biosynthesis protein</fullName>
    </submittedName>
</protein>
<evidence type="ECO:0000256" key="3">
    <source>
        <dbReference type="ARBA" id="ARBA00022692"/>
    </source>
</evidence>
<feature type="transmembrane region" description="Helical" evidence="6">
    <location>
        <begin position="12"/>
        <end position="33"/>
    </location>
</feature>
<organism evidence="7 8">
    <name type="scientific">Hydrogenoanaerobacterium saccharovorans</name>
    <dbReference type="NCBI Taxonomy" id="474960"/>
    <lineage>
        <taxon>Bacteria</taxon>
        <taxon>Bacillati</taxon>
        <taxon>Bacillota</taxon>
        <taxon>Clostridia</taxon>
        <taxon>Eubacteriales</taxon>
        <taxon>Oscillospiraceae</taxon>
        <taxon>Hydrogenoanaerobacterium</taxon>
    </lineage>
</organism>
<feature type="transmembrane region" description="Helical" evidence="6">
    <location>
        <begin position="370"/>
        <end position="389"/>
    </location>
</feature>
<comment type="caution">
    <text evidence="7">The sequence shown here is derived from an EMBL/GenBank/DDBJ whole genome shotgun (WGS) entry which is preliminary data.</text>
</comment>
<reference evidence="7 8" key="1">
    <citation type="journal article" date="2021" name="Sci. Rep.">
        <title>The distribution of antibiotic resistance genes in chicken gut microbiota commensals.</title>
        <authorList>
            <person name="Juricova H."/>
            <person name="Matiasovicova J."/>
            <person name="Kubasova T."/>
            <person name="Cejkova D."/>
            <person name="Rychlik I."/>
        </authorList>
    </citation>
    <scope>NUCLEOTIDE SEQUENCE [LARGE SCALE GENOMIC DNA]</scope>
    <source>
        <strain evidence="7 8">An564</strain>
    </source>
</reference>
<feature type="transmembrane region" description="Helical" evidence="6">
    <location>
        <begin position="123"/>
        <end position="143"/>
    </location>
</feature>
<keyword evidence="3 6" id="KW-0812">Transmembrane</keyword>
<dbReference type="CDD" id="cd13124">
    <property type="entry name" value="MATE_SpoVB_like"/>
    <property type="match status" value="1"/>
</dbReference>
<dbReference type="PANTHER" id="PTHR30250">
    <property type="entry name" value="PST FAMILY PREDICTED COLANIC ACID TRANSPORTER"/>
    <property type="match status" value="1"/>
</dbReference>
<feature type="transmembrane region" description="Helical" evidence="6">
    <location>
        <begin position="507"/>
        <end position="526"/>
    </location>
</feature>
<sequence length="580" mass="61481">MQAKEGGQNFLHGALILAASALIVKLIGAFFKVPLANIIGGSGMGYFMTAYDFFNPVRSLAVAGIPVAVSKMVSEAVATGRFADARRTFRAALGLMCITGVLGTVGVFAFGELFADLAGNPGASAAVLSIAPAIFCCCMISVYRGYYEGQRNMIPTALSQVFEALIRLMCGIGFAGAAYTLGLESYTRDGTIFGVSAGGPAAAEALLSQFTAAAAVWGVSVSTLASMLFLMARHAFVGPDPRIRAADATEGQNYSALIRELIHTAIPVCLGSLAVSMGSLVDLFTVMNRLGDAVAANPGYFAAEYAAILADGQTLEQLPNYLYGSYTGLALTIFGIVPAVTAVFGISALPNVAAAWKVRDRERTHRNVSVVLRIVSILAMPAGIGIMLLSQPILELFYSGRQLEIQVAAPLLSVLGIAVIFVSLTAPINSMLQGIGRVDLPVKLMLMGAGIKFVTNFILLRVPQVGIMAAPLGSLLCYGFIVCMSLRAICRETGVCIRFGDTFGKPLFGGIICGLTAWICRYQLFVDHPGKLFTLLSIGIGAIIYFILLFVLKIVTKDDILMMPEGEKIRKTLEKLRLLS</sequence>
<evidence type="ECO:0000256" key="6">
    <source>
        <dbReference type="SAM" id="Phobius"/>
    </source>
</evidence>
<evidence type="ECO:0000256" key="2">
    <source>
        <dbReference type="ARBA" id="ARBA00022475"/>
    </source>
</evidence>
<keyword evidence="2" id="KW-1003">Cell membrane</keyword>
<feature type="transmembrane region" description="Helical" evidence="6">
    <location>
        <begin position="440"/>
        <end position="459"/>
    </location>
</feature>
<evidence type="ECO:0000313" key="7">
    <source>
        <dbReference type="EMBL" id="MBM6923375.1"/>
    </source>
</evidence>
<feature type="transmembrane region" description="Helical" evidence="6">
    <location>
        <begin position="465"/>
        <end position="486"/>
    </location>
</feature>
<dbReference type="Pfam" id="PF01943">
    <property type="entry name" value="Polysacc_synt"/>
    <property type="match status" value="1"/>
</dbReference>
<feature type="transmembrane region" description="Helical" evidence="6">
    <location>
        <begin position="53"/>
        <end position="70"/>
    </location>
</feature>
<comment type="subcellular location">
    <subcellularLocation>
        <location evidence="1">Cell membrane</location>
        <topology evidence="1">Multi-pass membrane protein</topology>
    </subcellularLocation>
</comment>
<dbReference type="Pfam" id="PF01554">
    <property type="entry name" value="MatE"/>
    <property type="match status" value="1"/>
</dbReference>
<feature type="transmembrane region" description="Helical" evidence="6">
    <location>
        <begin position="326"/>
        <end position="349"/>
    </location>
</feature>
<dbReference type="Proteomes" id="UP000724149">
    <property type="component" value="Unassembled WGS sequence"/>
</dbReference>
<feature type="transmembrane region" description="Helical" evidence="6">
    <location>
        <begin position="409"/>
        <end position="428"/>
    </location>
</feature>
<accession>A0ABS2GPG9</accession>
<dbReference type="InterPro" id="IPR050833">
    <property type="entry name" value="Poly_Biosynth_Transport"/>
</dbReference>
<dbReference type="InterPro" id="IPR024923">
    <property type="entry name" value="PG_synth_SpoVB"/>
</dbReference>
<keyword evidence="4 6" id="KW-1133">Transmembrane helix</keyword>
<gene>
    <name evidence="7" type="ORF">H9X81_06690</name>
</gene>
<evidence type="ECO:0000256" key="1">
    <source>
        <dbReference type="ARBA" id="ARBA00004651"/>
    </source>
</evidence>
<evidence type="ECO:0000256" key="4">
    <source>
        <dbReference type="ARBA" id="ARBA00022989"/>
    </source>
</evidence>
<dbReference type="EMBL" id="JACSNR010000005">
    <property type="protein sequence ID" value="MBM6923375.1"/>
    <property type="molecule type" value="Genomic_DNA"/>
</dbReference>
<keyword evidence="8" id="KW-1185">Reference proteome</keyword>
<proteinExistence type="predicted"/>
<dbReference type="PIRSF" id="PIRSF038958">
    <property type="entry name" value="PG_synth_SpoVB"/>
    <property type="match status" value="1"/>
</dbReference>